<evidence type="ECO:0000313" key="2">
    <source>
        <dbReference type="EMBL" id="MDQ2588526.1"/>
    </source>
</evidence>
<comment type="caution">
    <text evidence="2">The sequence shown here is derived from an EMBL/GenBank/DDBJ whole genome shotgun (WGS) entry which is preliminary data.</text>
</comment>
<protein>
    <recommendedName>
        <fullName evidence="1">DUF7711 domain-containing protein</fullName>
    </recommendedName>
</protein>
<dbReference type="Proteomes" id="UP001225605">
    <property type="component" value="Unassembled WGS sequence"/>
</dbReference>
<gene>
    <name evidence="2" type="ORF">CKY47_32140</name>
</gene>
<dbReference type="InterPro" id="IPR056128">
    <property type="entry name" value="DUF7711"/>
</dbReference>
<evidence type="ECO:0000259" key="1">
    <source>
        <dbReference type="Pfam" id="PF24821"/>
    </source>
</evidence>
<name>A0ABU0X8R8_9PSEU</name>
<dbReference type="Pfam" id="PF24821">
    <property type="entry name" value="DUF7711"/>
    <property type="match status" value="1"/>
</dbReference>
<organism evidence="2 3">
    <name type="scientific">Saccharothrix yanglingensis</name>
    <dbReference type="NCBI Taxonomy" id="659496"/>
    <lineage>
        <taxon>Bacteria</taxon>
        <taxon>Bacillati</taxon>
        <taxon>Actinomycetota</taxon>
        <taxon>Actinomycetes</taxon>
        <taxon>Pseudonocardiales</taxon>
        <taxon>Pseudonocardiaceae</taxon>
        <taxon>Saccharothrix</taxon>
    </lineage>
</organism>
<keyword evidence="3" id="KW-1185">Reference proteome</keyword>
<dbReference type="RefSeq" id="WP_306750177.1">
    <property type="nucleotide sequence ID" value="NZ_NSDM01000019.1"/>
</dbReference>
<accession>A0ABU0X8R8</accession>
<sequence>MKWTRAVRHLWDLAEKCAELDGPAGAVYQVRVVGLWAVGDVLGEARDVDRVTVALAVDLPVDEVPWRSEPAGAEHWGNATRMTRNPITPLWRSARGPVWNHRVERPVLVWDPAGGVAEETLEALEAGRGDRLRPPAPSAGELRERLHDELDVSLRALRGRTRAYEEKRWRPGKLDPVADDLWRAGVGYLDVLDALERTASG</sequence>
<feature type="domain" description="DUF7711" evidence="1">
    <location>
        <begin position="1"/>
        <end position="196"/>
    </location>
</feature>
<dbReference type="EMBL" id="NSDM01000019">
    <property type="protein sequence ID" value="MDQ2588526.1"/>
    <property type="molecule type" value="Genomic_DNA"/>
</dbReference>
<reference evidence="2 3" key="1">
    <citation type="submission" date="2017-06" db="EMBL/GenBank/DDBJ databases">
        <title>Cultured bacterium strain Saccharothrix yanglingensis Hhs.015.</title>
        <authorList>
            <person name="Xia Y."/>
        </authorList>
    </citation>
    <scope>NUCLEOTIDE SEQUENCE [LARGE SCALE GENOMIC DNA]</scope>
    <source>
        <strain evidence="2 3">Hhs.015</strain>
    </source>
</reference>
<proteinExistence type="predicted"/>
<evidence type="ECO:0000313" key="3">
    <source>
        <dbReference type="Proteomes" id="UP001225605"/>
    </source>
</evidence>